<dbReference type="Gene3D" id="3.30.70.100">
    <property type="match status" value="1"/>
</dbReference>
<comment type="caution">
    <text evidence="2">The sequence shown here is derived from an EMBL/GenBank/DDBJ whole genome shotgun (WGS) entry which is preliminary data.</text>
</comment>
<organism evidence="2 3">
    <name type="scientific">Nonomuraea salmonea</name>
    <dbReference type="NCBI Taxonomy" id="46181"/>
    <lineage>
        <taxon>Bacteria</taxon>
        <taxon>Bacillati</taxon>
        <taxon>Actinomycetota</taxon>
        <taxon>Actinomycetes</taxon>
        <taxon>Streptosporangiales</taxon>
        <taxon>Streptosporangiaceae</taxon>
        <taxon>Nonomuraea</taxon>
    </lineage>
</organism>
<dbReference type="InterPro" id="IPR007138">
    <property type="entry name" value="ABM_dom"/>
</dbReference>
<dbReference type="Proteomes" id="UP001589568">
    <property type="component" value="Unassembled WGS sequence"/>
</dbReference>
<dbReference type="PROSITE" id="PS51725">
    <property type="entry name" value="ABM"/>
    <property type="match status" value="1"/>
</dbReference>
<keyword evidence="2" id="KW-0503">Monooxygenase</keyword>
<keyword evidence="3" id="KW-1185">Reference proteome</keyword>
<dbReference type="GO" id="GO:0004497">
    <property type="term" value="F:monooxygenase activity"/>
    <property type="evidence" value="ECO:0007669"/>
    <property type="project" value="UniProtKB-KW"/>
</dbReference>
<evidence type="ECO:0000313" key="3">
    <source>
        <dbReference type="Proteomes" id="UP001589568"/>
    </source>
</evidence>
<proteinExistence type="predicted"/>
<evidence type="ECO:0000259" key="1">
    <source>
        <dbReference type="PROSITE" id="PS51725"/>
    </source>
</evidence>
<dbReference type="RefSeq" id="WP_345388454.1">
    <property type="nucleotide sequence ID" value="NZ_BAAAXS010000001.1"/>
</dbReference>
<dbReference type="SUPFAM" id="SSF54909">
    <property type="entry name" value="Dimeric alpha+beta barrel"/>
    <property type="match status" value="1"/>
</dbReference>
<dbReference type="Pfam" id="PF03992">
    <property type="entry name" value="ABM"/>
    <property type="match status" value="1"/>
</dbReference>
<sequence length="106" mass="11927">MTAQAPDGHGVRVLLYHATDDPAGIEAAYHEASNRLAGVPGLLGNELLRSVTDEGDFVVVSTWRSMEDFEKWEQGPEHKRQTAPLRPFRDGRMRRPFAVYRVTASY</sequence>
<dbReference type="EMBL" id="JBHMCF010000002">
    <property type="protein sequence ID" value="MFB9468023.1"/>
    <property type="molecule type" value="Genomic_DNA"/>
</dbReference>
<gene>
    <name evidence="2" type="ORF">ACFFR3_00815</name>
</gene>
<dbReference type="EC" id="1.14.-.-" evidence="2"/>
<name>A0ABV5NCJ6_9ACTN</name>
<feature type="domain" description="ABM" evidence="1">
    <location>
        <begin position="9"/>
        <end position="97"/>
    </location>
</feature>
<keyword evidence="2" id="KW-0560">Oxidoreductase</keyword>
<dbReference type="InterPro" id="IPR011008">
    <property type="entry name" value="Dimeric_a/b-barrel"/>
</dbReference>
<accession>A0ABV5NCJ6</accession>
<reference evidence="2 3" key="1">
    <citation type="submission" date="2024-09" db="EMBL/GenBank/DDBJ databases">
        <authorList>
            <person name="Sun Q."/>
            <person name="Mori K."/>
        </authorList>
    </citation>
    <scope>NUCLEOTIDE SEQUENCE [LARGE SCALE GENOMIC DNA]</scope>
    <source>
        <strain evidence="2 3">JCM 3324</strain>
    </source>
</reference>
<protein>
    <submittedName>
        <fullName evidence="2">Antibiotic biosynthesis monooxygenase family protein</fullName>
        <ecNumber evidence="2">1.14.-.-</ecNumber>
    </submittedName>
</protein>
<evidence type="ECO:0000313" key="2">
    <source>
        <dbReference type="EMBL" id="MFB9468023.1"/>
    </source>
</evidence>